<dbReference type="EMBL" id="CM044703">
    <property type="protein sequence ID" value="KAI5671823.1"/>
    <property type="molecule type" value="Genomic_DNA"/>
</dbReference>
<dbReference type="Proteomes" id="UP001060085">
    <property type="component" value="Linkage Group LG03"/>
</dbReference>
<evidence type="ECO:0000313" key="2">
    <source>
        <dbReference type="Proteomes" id="UP001060085"/>
    </source>
</evidence>
<protein>
    <submittedName>
        <fullName evidence="1">Uncharacterized protein</fullName>
    </submittedName>
</protein>
<organism evidence="1 2">
    <name type="scientific">Catharanthus roseus</name>
    <name type="common">Madagascar periwinkle</name>
    <name type="synonym">Vinca rosea</name>
    <dbReference type="NCBI Taxonomy" id="4058"/>
    <lineage>
        <taxon>Eukaryota</taxon>
        <taxon>Viridiplantae</taxon>
        <taxon>Streptophyta</taxon>
        <taxon>Embryophyta</taxon>
        <taxon>Tracheophyta</taxon>
        <taxon>Spermatophyta</taxon>
        <taxon>Magnoliopsida</taxon>
        <taxon>eudicotyledons</taxon>
        <taxon>Gunneridae</taxon>
        <taxon>Pentapetalae</taxon>
        <taxon>asterids</taxon>
        <taxon>lamiids</taxon>
        <taxon>Gentianales</taxon>
        <taxon>Apocynaceae</taxon>
        <taxon>Rauvolfioideae</taxon>
        <taxon>Vinceae</taxon>
        <taxon>Catharanthinae</taxon>
        <taxon>Catharanthus</taxon>
    </lineage>
</organism>
<evidence type="ECO:0000313" key="1">
    <source>
        <dbReference type="EMBL" id="KAI5671823.1"/>
    </source>
</evidence>
<accession>A0ACC0BGT5</accession>
<comment type="caution">
    <text evidence="1">The sequence shown here is derived from an EMBL/GenBank/DDBJ whole genome shotgun (WGS) entry which is preliminary data.</text>
</comment>
<sequence>MDTKNINRIPAGSDFGFRNEVAKKSQNQKYFYRSSHKNRSSIKANKIPTIAENFGEARSEEKKMEKKIYKRGSQLEKEEGKRWFIKVKRLICIYSGPMREEGKALVKQRRGPKSWSNVEGE</sequence>
<gene>
    <name evidence="1" type="ORF">M9H77_12187</name>
</gene>
<proteinExistence type="predicted"/>
<name>A0ACC0BGT5_CATRO</name>
<keyword evidence="2" id="KW-1185">Reference proteome</keyword>
<reference evidence="2" key="1">
    <citation type="journal article" date="2023" name="Nat. Plants">
        <title>Single-cell RNA sequencing provides a high-resolution roadmap for understanding the multicellular compartmentation of specialized metabolism.</title>
        <authorList>
            <person name="Sun S."/>
            <person name="Shen X."/>
            <person name="Li Y."/>
            <person name="Li Y."/>
            <person name="Wang S."/>
            <person name="Li R."/>
            <person name="Zhang H."/>
            <person name="Shen G."/>
            <person name="Guo B."/>
            <person name="Wei J."/>
            <person name="Xu J."/>
            <person name="St-Pierre B."/>
            <person name="Chen S."/>
            <person name="Sun C."/>
        </authorList>
    </citation>
    <scope>NUCLEOTIDE SEQUENCE [LARGE SCALE GENOMIC DNA]</scope>
</reference>